<dbReference type="GO" id="GO:0008641">
    <property type="term" value="F:ubiquitin-like modifier activating enzyme activity"/>
    <property type="evidence" value="ECO:0007669"/>
    <property type="project" value="InterPro"/>
</dbReference>
<protein>
    <submittedName>
        <fullName evidence="2">ThiF family protein</fullName>
    </submittedName>
</protein>
<dbReference type="PANTHER" id="PTHR43267">
    <property type="entry name" value="TRNA THREONYLCARBAMOYLADENOSINE DEHYDRATASE"/>
    <property type="match status" value="1"/>
</dbReference>
<name>A0AAU8AZD5_9CAUD</name>
<dbReference type="EMBL" id="PP511520">
    <property type="protein sequence ID" value="XCD04988.1"/>
    <property type="molecule type" value="Genomic_DNA"/>
</dbReference>
<evidence type="ECO:0000259" key="1">
    <source>
        <dbReference type="Pfam" id="PF00899"/>
    </source>
</evidence>
<dbReference type="Pfam" id="PF00899">
    <property type="entry name" value="ThiF"/>
    <property type="match status" value="1"/>
</dbReference>
<dbReference type="PANTHER" id="PTHR43267:SF1">
    <property type="entry name" value="TRNA THREONYLCARBAMOYLADENOSINE DEHYDRATASE"/>
    <property type="match status" value="1"/>
</dbReference>
<dbReference type="SUPFAM" id="SSF69572">
    <property type="entry name" value="Activating enzymes of the ubiquitin-like proteins"/>
    <property type="match status" value="1"/>
</dbReference>
<accession>A0AAU8AZD5</accession>
<sequence>MEDIMNENCTQRFSGAVWFEMLKYQHANIVGLGGIGSWTSFAIGKLGVKSINLIDYDVVSPENMAGQMYFDSLIGQSKVVSMRRVLEAFRVISWTGCYRERVTRNKVFSGHVISCLDNMESRREVYEAWKHNVDSKSKSVFIDGRLSAEMYQIICMESSEKENMERYEEQYLFSDAEAEEQICSYKQTTFMAMQIGGMIANVFVNKLCQVYMQSERYVPFFMEYRGPLMTTKFIE</sequence>
<dbReference type="InterPro" id="IPR000594">
    <property type="entry name" value="ThiF_NAD_FAD-bd"/>
</dbReference>
<dbReference type="GO" id="GO:0061503">
    <property type="term" value="F:tRNA threonylcarbamoyladenosine dehydratase"/>
    <property type="evidence" value="ECO:0007669"/>
    <property type="project" value="TreeGrafter"/>
</dbReference>
<dbReference type="InterPro" id="IPR035985">
    <property type="entry name" value="Ubiquitin-activating_enz"/>
</dbReference>
<dbReference type="Gene3D" id="3.40.50.720">
    <property type="entry name" value="NAD(P)-binding Rossmann-like Domain"/>
    <property type="match status" value="1"/>
</dbReference>
<feature type="domain" description="THIF-type NAD/FAD binding fold" evidence="1">
    <location>
        <begin position="20"/>
        <end position="232"/>
    </location>
</feature>
<dbReference type="InterPro" id="IPR045886">
    <property type="entry name" value="ThiF/MoeB/HesA"/>
</dbReference>
<reference evidence="2" key="1">
    <citation type="submission" date="2024-03" db="EMBL/GenBank/DDBJ databases">
        <title>Diverse circular DNA viruses in blood, oral, and fecal samples of captive lemurs.</title>
        <authorList>
            <person name="Paietta E.N."/>
            <person name="Kraberger S."/>
            <person name="Lund M.C."/>
            <person name="Custer J.M."/>
            <person name="Vargas K.M."/>
            <person name="Ehmke E.E."/>
            <person name="Yoder A.D."/>
            <person name="Varsani A."/>
        </authorList>
    </citation>
    <scope>NUCLEOTIDE SEQUENCE</scope>
    <source>
        <strain evidence="2">Duke_24FS_1</strain>
    </source>
</reference>
<proteinExistence type="predicted"/>
<organism evidence="2">
    <name type="scientific">Dulem virus 41</name>
    <dbReference type="NCBI Taxonomy" id="3145759"/>
    <lineage>
        <taxon>Viruses</taxon>
        <taxon>Duplodnaviria</taxon>
        <taxon>Heunggongvirae</taxon>
        <taxon>Uroviricota</taxon>
        <taxon>Caudoviricetes</taxon>
    </lineage>
</organism>
<evidence type="ECO:0000313" key="2">
    <source>
        <dbReference type="EMBL" id="XCD04988.1"/>
    </source>
</evidence>
<dbReference type="GO" id="GO:0061504">
    <property type="term" value="P:cyclic threonylcarbamoyladenosine biosynthetic process"/>
    <property type="evidence" value="ECO:0007669"/>
    <property type="project" value="TreeGrafter"/>
</dbReference>